<evidence type="ECO:0000313" key="2">
    <source>
        <dbReference type="Proteomes" id="UP001420932"/>
    </source>
</evidence>
<proteinExistence type="predicted"/>
<accession>A0AAP0EYE7</accession>
<sequence>MMNEISTVKVMHLLEATSMVKLSHLCLSLHRLNSPLPLTVSTHLCLSSTVSTHGLTSRPLVSTDRRLVVWMLAYSLSPSSGSPLLSRRLGSPVATIWICLSLQLSPSRARQSPPWHRLCGLGLTDCAASPSSRSSSRLSR</sequence>
<dbReference type="EMBL" id="JBBNAF010000011">
    <property type="protein sequence ID" value="KAK9099122.1"/>
    <property type="molecule type" value="Genomic_DNA"/>
</dbReference>
<organism evidence="1 2">
    <name type="scientific">Stephania yunnanensis</name>
    <dbReference type="NCBI Taxonomy" id="152371"/>
    <lineage>
        <taxon>Eukaryota</taxon>
        <taxon>Viridiplantae</taxon>
        <taxon>Streptophyta</taxon>
        <taxon>Embryophyta</taxon>
        <taxon>Tracheophyta</taxon>
        <taxon>Spermatophyta</taxon>
        <taxon>Magnoliopsida</taxon>
        <taxon>Ranunculales</taxon>
        <taxon>Menispermaceae</taxon>
        <taxon>Menispermoideae</taxon>
        <taxon>Cissampelideae</taxon>
        <taxon>Stephania</taxon>
    </lineage>
</organism>
<name>A0AAP0EYE7_9MAGN</name>
<evidence type="ECO:0000313" key="1">
    <source>
        <dbReference type="EMBL" id="KAK9099122.1"/>
    </source>
</evidence>
<dbReference type="Proteomes" id="UP001420932">
    <property type="component" value="Unassembled WGS sequence"/>
</dbReference>
<dbReference type="AlphaFoldDB" id="A0AAP0EYE7"/>
<reference evidence="1 2" key="1">
    <citation type="submission" date="2024-01" db="EMBL/GenBank/DDBJ databases">
        <title>Genome assemblies of Stephania.</title>
        <authorList>
            <person name="Yang L."/>
        </authorList>
    </citation>
    <scope>NUCLEOTIDE SEQUENCE [LARGE SCALE GENOMIC DNA]</scope>
    <source>
        <strain evidence="1">YNDBR</strain>
        <tissue evidence="1">Leaf</tissue>
    </source>
</reference>
<protein>
    <submittedName>
        <fullName evidence="1">Uncharacterized protein</fullName>
    </submittedName>
</protein>
<keyword evidence="2" id="KW-1185">Reference proteome</keyword>
<gene>
    <name evidence="1" type="ORF">Syun_026167</name>
</gene>
<comment type="caution">
    <text evidence="1">The sequence shown here is derived from an EMBL/GenBank/DDBJ whole genome shotgun (WGS) entry which is preliminary data.</text>
</comment>